<reference evidence="3" key="1">
    <citation type="submission" date="2021-12" db="EMBL/GenBank/DDBJ databases">
        <title>Convergent genome expansion in fungi linked to evolution of root-endophyte symbiosis.</title>
        <authorList>
            <consortium name="DOE Joint Genome Institute"/>
            <person name="Ke Y.-H."/>
            <person name="Bonito G."/>
            <person name="Liao H.-L."/>
            <person name="Looney B."/>
            <person name="Rojas-Flechas A."/>
            <person name="Nash J."/>
            <person name="Hameed K."/>
            <person name="Schadt C."/>
            <person name="Martin F."/>
            <person name="Crous P.W."/>
            <person name="Miettinen O."/>
            <person name="Magnuson J.K."/>
            <person name="Labbe J."/>
            <person name="Jacobson D."/>
            <person name="Doktycz M.J."/>
            <person name="Veneault-Fourrey C."/>
            <person name="Kuo A."/>
            <person name="Mondo S."/>
            <person name="Calhoun S."/>
            <person name="Riley R."/>
            <person name="Ohm R."/>
            <person name="LaButti K."/>
            <person name="Andreopoulos B."/>
            <person name="Pangilinan J."/>
            <person name="Nolan M."/>
            <person name="Tritt A."/>
            <person name="Clum A."/>
            <person name="Lipzen A."/>
            <person name="Daum C."/>
            <person name="Barry K."/>
            <person name="Grigoriev I.V."/>
            <person name="Vilgalys R."/>
        </authorList>
    </citation>
    <scope>NUCLEOTIDE SEQUENCE</scope>
    <source>
        <strain evidence="3">PMI_201</strain>
    </source>
</reference>
<dbReference type="Proteomes" id="UP001201262">
    <property type="component" value="Unassembled WGS sequence"/>
</dbReference>
<dbReference type="SUPFAM" id="SSF53167">
    <property type="entry name" value="Purine and uridine phosphorylases"/>
    <property type="match status" value="1"/>
</dbReference>
<dbReference type="PANTHER" id="PTHR46082:SF6">
    <property type="entry name" value="AAA+ ATPASE DOMAIN-CONTAINING PROTEIN-RELATED"/>
    <property type="match status" value="1"/>
</dbReference>
<dbReference type="InterPro" id="IPR036770">
    <property type="entry name" value="Ankyrin_rpt-contain_sf"/>
</dbReference>
<dbReference type="InterPro" id="IPR002110">
    <property type="entry name" value="Ankyrin_rpt"/>
</dbReference>
<dbReference type="GO" id="GO:0003824">
    <property type="term" value="F:catalytic activity"/>
    <property type="evidence" value="ECO:0007669"/>
    <property type="project" value="InterPro"/>
</dbReference>
<keyword evidence="4" id="KW-1185">Reference proteome</keyword>
<dbReference type="Gene3D" id="3.40.50.1580">
    <property type="entry name" value="Nucleoside phosphorylase domain"/>
    <property type="match status" value="1"/>
</dbReference>
<comment type="caution">
    <text evidence="3">The sequence shown here is derived from an EMBL/GenBank/DDBJ whole genome shotgun (WGS) entry which is preliminary data.</text>
</comment>
<dbReference type="InterPro" id="IPR053137">
    <property type="entry name" value="NLR-like"/>
</dbReference>
<feature type="domain" description="Nucleoside phosphorylase" evidence="2">
    <location>
        <begin position="10"/>
        <end position="133"/>
    </location>
</feature>
<name>A0AAD4KYK4_9EURO</name>
<dbReference type="GeneID" id="70250383"/>
<dbReference type="PRINTS" id="PR01415">
    <property type="entry name" value="ANKYRIN"/>
</dbReference>
<dbReference type="PANTHER" id="PTHR46082">
    <property type="entry name" value="ATP/GTP-BINDING PROTEIN-RELATED"/>
    <property type="match status" value="1"/>
</dbReference>
<dbReference type="RefSeq" id="XP_046074142.1">
    <property type="nucleotide sequence ID" value="XM_046220096.1"/>
</dbReference>
<dbReference type="PROSITE" id="PS50297">
    <property type="entry name" value="ANK_REP_REGION"/>
    <property type="match status" value="1"/>
</dbReference>
<feature type="repeat" description="ANK" evidence="1">
    <location>
        <begin position="553"/>
        <end position="579"/>
    </location>
</feature>
<dbReference type="InterPro" id="IPR000845">
    <property type="entry name" value="Nucleoside_phosphorylase_d"/>
</dbReference>
<dbReference type="AlphaFoldDB" id="A0AAD4KYK4"/>
<evidence type="ECO:0000313" key="4">
    <source>
        <dbReference type="Proteomes" id="UP001201262"/>
    </source>
</evidence>
<dbReference type="SMART" id="SM00248">
    <property type="entry name" value="ANK"/>
    <property type="match status" value="3"/>
</dbReference>
<evidence type="ECO:0000259" key="2">
    <source>
        <dbReference type="Pfam" id="PF01048"/>
    </source>
</evidence>
<gene>
    <name evidence="3" type="ORF">BGW36DRAFT_425259</name>
</gene>
<dbReference type="EMBL" id="JAJTJA010000004">
    <property type="protein sequence ID" value="KAH8700436.1"/>
    <property type="molecule type" value="Genomic_DNA"/>
</dbReference>
<dbReference type="GO" id="GO:0009116">
    <property type="term" value="P:nucleoside metabolic process"/>
    <property type="evidence" value="ECO:0007669"/>
    <property type="project" value="InterPro"/>
</dbReference>
<accession>A0AAD4KYK4</accession>
<dbReference type="PROSITE" id="PS50088">
    <property type="entry name" value="ANK_REPEAT"/>
    <property type="match status" value="1"/>
</dbReference>
<dbReference type="SUPFAM" id="SSF48403">
    <property type="entry name" value="Ankyrin repeat"/>
    <property type="match status" value="1"/>
</dbReference>
<protein>
    <recommendedName>
        <fullName evidence="2">Nucleoside phosphorylase domain-containing protein</fullName>
    </recommendedName>
</protein>
<keyword evidence="1" id="KW-0040">ANK repeat</keyword>
<dbReference type="Gene3D" id="1.25.40.20">
    <property type="entry name" value="Ankyrin repeat-containing domain"/>
    <property type="match status" value="1"/>
</dbReference>
<organism evidence="3 4">
    <name type="scientific">Talaromyces proteolyticus</name>
    <dbReference type="NCBI Taxonomy" id="1131652"/>
    <lineage>
        <taxon>Eukaryota</taxon>
        <taxon>Fungi</taxon>
        <taxon>Dikarya</taxon>
        <taxon>Ascomycota</taxon>
        <taxon>Pezizomycotina</taxon>
        <taxon>Eurotiomycetes</taxon>
        <taxon>Eurotiomycetidae</taxon>
        <taxon>Eurotiales</taxon>
        <taxon>Trichocomaceae</taxon>
        <taxon>Talaromyces</taxon>
        <taxon>Talaromyces sect. Bacilispori</taxon>
    </lineage>
</organism>
<evidence type="ECO:0000313" key="3">
    <source>
        <dbReference type="EMBL" id="KAH8700436.1"/>
    </source>
</evidence>
<dbReference type="InterPro" id="IPR035994">
    <property type="entry name" value="Nucleoside_phosphorylase_sf"/>
</dbReference>
<dbReference type="Pfam" id="PF13637">
    <property type="entry name" value="Ank_4"/>
    <property type="match status" value="1"/>
</dbReference>
<sequence length="976" mass="110862">MPPQSRKGFKVAIICALPVEFDAVEALLDEHYVACGKQPGDLNFYRTGRIDKYDIVLAYSPEMGKKSAASVASSLLISFPGINLTILTGICGGVPFPLSDTELILGDVIISSKVAEYDFGKLYPDGFQQRGDFTETLGRADRDIRSFLSALKTQRLQCDFQERHLNHLTHLKTLNNKWQYPGAAHDQLFQATYRHKHHTSMTTCICTDCKSSEDPICGEALESDCNKLGCAEQLIKRTRLTTACNPSPRMLFGPLGSGDTVMKSGEHRDRLAKKMGIIGFEMEGVGICDSLRCIIIKGVSDYADSHKNKAWQEYAAASAASCTKAFLEVMGKTMQKDEEQHCFDSETLRPQGDHPNPRLQNDTSVAINRSENGQPEYQWRFSSRSSSINNIDNHIKSLEEELGRLKENISNPILREVVVSGVAEAVNNHEAFRSLQTTRSFHTSYYRTRFGIIVYRTRVIKQLRTTFNESVVQYKTTTSFIFQPASWLIRLGLKYGIEATSVNSRTGWQYSISPVRAVRDDALIFQFCKTGNVDAVSELFKRGDASVLDVDSKGWRPLHFATSNGHFELAKFLILQGADRTAHVYTSCWARRFTPASFILTDPTTFKTAIDMMLLFDDCIDFDGPMSDGWNLVSSYESDNAEARSEHQIFRDILSSLFRRFNAGLTDYIDAESIHYCMCGAICRADIENIRLILDFDPAVNYFDYDLPEPAIYLVVSMPYVSADILKLLLDRGADIHMVCQDETATSMSLWFSKLFFQWFERLGVIYQELDEFMERETSSGSVLAQANWRCETLRDLLTLKPTGNFKEFYHWYDGPIAACNRCYIIDGIYPTDRVIEPWWEELKYRVKNEQCICSLLGESENWMIDAEDRTICSLCRRCREMSLGKPSKDSGSHAGELDSGYDFDSDEYQGKFNDHQCNRQGFRLPPLERFFHLQGGRWNGQYLPDEYYCSKCLSKVEGWEIDSDSETSDSDDSED</sequence>
<proteinExistence type="predicted"/>
<dbReference type="Pfam" id="PF01048">
    <property type="entry name" value="PNP_UDP_1"/>
    <property type="match status" value="1"/>
</dbReference>
<evidence type="ECO:0000256" key="1">
    <source>
        <dbReference type="PROSITE-ProRule" id="PRU00023"/>
    </source>
</evidence>